<dbReference type="PANTHER" id="PTHR11886:SF35">
    <property type="entry name" value="DYNEIN LIGHT CHAIN"/>
    <property type="match status" value="1"/>
</dbReference>
<protein>
    <recommendedName>
        <fullName evidence="9">Dynein light chain</fullName>
    </recommendedName>
</protein>
<evidence type="ECO:0000256" key="9">
    <source>
        <dbReference type="RuleBase" id="RU365010"/>
    </source>
</evidence>
<dbReference type="OrthoDB" id="10033309at2759"/>
<dbReference type="GO" id="GO:0045505">
    <property type="term" value="F:dynein intermediate chain binding"/>
    <property type="evidence" value="ECO:0007669"/>
    <property type="project" value="TreeGrafter"/>
</dbReference>
<dbReference type="AlphaFoldDB" id="A0A137P8N5"/>
<dbReference type="EMBL" id="KQ964476">
    <property type="protein sequence ID" value="KXN71363.1"/>
    <property type="molecule type" value="Genomic_DNA"/>
</dbReference>
<keyword evidence="7 9" id="KW-0206">Cytoskeleton</keyword>
<keyword evidence="11" id="KW-1185">Reference proteome</keyword>
<dbReference type="OMA" id="THEKGHF"/>
<evidence type="ECO:0000256" key="2">
    <source>
        <dbReference type="ARBA" id="ARBA00010156"/>
    </source>
</evidence>
<keyword evidence="9" id="KW-0813">Transport</keyword>
<evidence type="ECO:0000256" key="4">
    <source>
        <dbReference type="ARBA" id="ARBA00022701"/>
    </source>
</evidence>
<dbReference type="GO" id="GO:0008574">
    <property type="term" value="F:plus-end-directed microtubule motor activity"/>
    <property type="evidence" value="ECO:0007669"/>
    <property type="project" value="EnsemblFungi"/>
</dbReference>
<keyword evidence="6 9" id="KW-0505">Motor protein</keyword>
<dbReference type="GO" id="GO:0005881">
    <property type="term" value="C:cytoplasmic microtubule"/>
    <property type="evidence" value="ECO:0007669"/>
    <property type="project" value="EnsemblFungi"/>
</dbReference>
<evidence type="ECO:0000256" key="8">
    <source>
        <dbReference type="ARBA" id="ARBA00055833"/>
    </source>
</evidence>
<comment type="subcellular location">
    <subcellularLocation>
        <location evidence="1 9">Cytoplasm</location>
        <location evidence="1 9">Cytoskeleton</location>
    </subcellularLocation>
</comment>
<evidence type="ECO:0000313" key="11">
    <source>
        <dbReference type="Proteomes" id="UP000070444"/>
    </source>
</evidence>
<sequence length="98" mass="11255">MADKSELNINSNDKVVVKSVDMADEQQEVAIQLAQTSLAKFTTEKDVAANIKKEFDRKYLPNWHCIVGRSFGSYVTHETRQFIYFYVNDTAILLFKTS</sequence>
<dbReference type="InterPro" id="IPR001372">
    <property type="entry name" value="Dynein_light_chain_typ-1/2"/>
</dbReference>
<dbReference type="CDD" id="cd21452">
    <property type="entry name" value="DLC-like_DYNLL1_DYNLL2"/>
    <property type="match status" value="1"/>
</dbReference>
<dbReference type="FunFam" id="3.30.740.10:FF:000001">
    <property type="entry name" value="Dynein light chain"/>
    <property type="match status" value="1"/>
</dbReference>
<dbReference type="Proteomes" id="UP000070444">
    <property type="component" value="Unassembled WGS sequence"/>
</dbReference>
<proteinExistence type="inferred from homology"/>
<dbReference type="GO" id="GO:0005868">
    <property type="term" value="C:cytoplasmic dynein complex"/>
    <property type="evidence" value="ECO:0007669"/>
    <property type="project" value="EnsemblFungi"/>
</dbReference>
<dbReference type="STRING" id="796925.A0A137P8N5"/>
<name>A0A137P8N5_CONC2</name>
<comment type="subunit">
    <text evidence="9">Cytoplasmic dynein consists of two catalytic heavy chains (HCs) and a number of non-catalytic subunits which present intermediate chains (ICs), light intermediate chains (LICs) and light chains (LCs).</text>
</comment>
<evidence type="ECO:0000256" key="5">
    <source>
        <dbReference type="ARBA" id="ARBA00023017"/>
    </source>
</evidence>
<dbReference type="PROSITE" id="PS01239">
    <property type="entry name" value="DYNEIN_LIGHT_1"/>
    <property type="match status" value="1"/>
</dbReference>
<evidence type="ECO:0000256" key="1">
    <source>
        <dbReference type="ARBA" id="ARBA00004245"/>
    </source>
</evidence>
<comment type="function">
    <text evidence="8">Acts as one of several non-catalytic accessory components of the cytoplasmic dynein complex that are thought to be involved in linking dynein to cargos and to adapter proteins that regulate dynein function. Cytoplasmic dynein 1 acts as a motor for the intracellular retrograde motility of vesicles and organelles along microtubules. May play a role in changing or maintaining the spatial distribution of cytoskeletal structures. Also a component of the nuclear pore complex.</text>
</comment>
<comment type="function">
    <text evidence="9">Acts as one of several non-catalytic accessory components of the cytoplasmic dynein complex that are thought to be involved in linking dynein to cargos and to adapter proteins that regulate dynein function. Cytoplasmic dynein acts as a motor for the intracellular retrograde motility of vesicles and organelles along microtubules. May play a role in changing or maintaining the spatial distribution of cytoskeletal structures.</text>
</comment>
<evidence type="ECO:0000256" key="6">
    <source>
        <dbReference type="ARBA" id="ARBA00023175"/>
    </source>
</evidence>
<accession>A0A137P8N5</accession>
<keyword evidence="5 9" id="KW-0243">Dynein</keyword>
<dbReference type="GO" id="GO:1990429">
    <property type="term" value="C:peroxisomal importomer complex"/>
    <property type="evidence" value="ECO:0007669"/>
    <property type="project" value="EnsemblFungi"/>
</dbReference>
<evidence type="ECO:0000313" key="10">
    <source>
        <dbReference type="EMBL" id="KXN71363.1"/>
    </source>
</evidence>
<keyword evidence="4 9" id="KW-0493">Microtubule</keyword>
<dbReference type="PANTHER" id="PTHR11886">
    <property type="entry name" value="DYNEIN LIGHT CHAIN"/>
    <property type="match status" value="1"/>
</dbReference>
<dbReference type="Gene3D" id="3.30.740.10">
    <property type="entry name" value="Protein Inhibitor Of Neuronal Nitric Oxide Synthase"/>
    <property type="match status" value="1"/>
</dbReference>
<dbReference type="GO" id="GO:0030473">
    <property type="term" value="P:nuclear migration along microtubule"/>
    <property type="evidence" value="ECO:0007669"/>
    <property type="project" value="EnsemblFungi"/>
</dbReference>
<keyword evidence="3 9" id="KW-0963">Cytoplasm</keyword>
<evidence type="ECO:0000256" key="3">
    <source>
        <dbReference type="ARBA" id="ARBA00022490"/>
    </source>
</evidence>
<evidence type="ECO:0000256" key="7">
    <source>
        <dbReference type="ARBA" id="ARBA00023212"/>
    </source>
</evidence>
<dbReference type="SMART" id="SM01375">
    <property type="entry name" value="Dynein_light"/>
    <property type="match status" value="1"/>
</dbReference>
<organism evidence="10 11">
    <name type="scientific">Conidiobolus coronatus (strain ATCC 28846 / CBS 209.66 / NRRL 28638)</name>
    <name type="common">Delacroixia coronata</name>
    <dbReference type="NCBI Taxonomy" id="796925"/>
    <lineage>
        <taxon>Eukaryota</taxon>
        <taxon>Fungi</taxon>
        <taxon>Fungi incertae sedis</taxon>
        <taxon>Zoopagomycota</taxon>
        <taxon>Entomophthoromycotina</taxon>
        <taxon>Entomophthoromycetes</taxon>
        <taxon>Entomophthorales</taxon>
        <taxon>Ancylistaceae</taxon>
        <taxon>Conidiobolus</taxon>
    </lineage>
</organism>
<dbReference type="GO" id="GO:0051292">
    <property type="term" value="P:nuclear pore complex assembly"/>
    <property type="evidence" value="ECO:0007669"/>
    <property type="project" value="EnsemblFungi"/>
</dbReference>
<dbReference type="SUPFAM" id="SSF54648">
    <property type="entry name" value="DLC"/>
    <property type="match status" value="1"/>
</dbReference>
<dbReference type="InterPro" id="IPR037177">
    <property type="entry name" value="DLC_sf"/>
</dbReference>
<gene>
    <name evidence="10" type="ORF">CONCODRAFT_78360</name>
</gene>
<dbReference type="GO" id="GO:0040001">
    <property type="term" value="P:establishment of mitotic spindle localization"/>
    <property type="evidence" value="ECO:0007669"/>
    <property type="project" value="EnsemblFungi"/>
</dbReference>
<comment type="similarity">
    <text evidence="2 9">Belongs to the dynein light chain family.</text>
</comment>
<dbReference type="Pfam" id="PF01221">
    <property type="entry name" value="Dynein_light"/>
    <property type="match status" value="1"/>
</dbReference>
<dbReference type="InterPro" id="IPR019763">
    <property type="entry name" value="Dynein_light_1/2_CS"/>
</dbReference>
<reference evidence="10 11" key="1">
    <citation type="journal article" date="2015" name="Genome Biol. Evol.">
        <title>Phylogenomic analyses indicate that early fungi evolved digesting cell walls of algal ancestors of land plants.</title>
        <authorList>
            <person name="Chang Y."/>
            <person name="Wang S."/>
            <person name="Sekimoto S."/>
            <person name="Aerts A.L."/>
            <person name="Choi C."/>
            <person name="Clum A."/>
            <person name="LaButti K.M."/>
            <person name="Lindquist E.A."/>
            <person name="Yee Ngan C."/>
            <person name="Ohm R.A."/>
            <person name="Salamov A.A."/>
            <person name="Grigoriev I.V."/>
            <person name="Spatafora J.W."/>
            <person name="Berbee M.L."/>
        </authorList>
    </citation>
    <scope>NUCLEOTIDE SEQUENCE [LARGE SCALE GENOMIC DNA]</scope>
    <source>
        <strain evidence="10 11">NRRL 28638</strain>
    </source>
</reference>